<reference evidence="12" key="2">
    <citation type="submission" date="2024-04" db="EMBL/GenBank/DDBJ databases">
        <authorList>
            <person name="Chen Y."/>
            <person name="Shah S."/>
            <person name="Dougan E. K."/>
            <person name="Thang M."/>
            <person name="Chan C."/>
        </authorList>
    </citation>
    <scope>NUCLEOTIDE SEQUENCE [LARGE SCALE GENOMIC DNA]</scope>
</reference>
<keyword evidence="4" id="KW-0479">Metal-binding</keyword>
<dbReference type="GO" id="GO:0061630">
    <property type="term" value="F:ubiquitin protein ligase activity"/>
    <property type="evidence" value="ECO:0007669"/>
    <property type="project" value="UniProtKB-EC"/>
</dbReference>
<evidence type="ECO:0000313" key="11">
    <source>
        <dbReference type="EMBL" id="CAI3983546.1"/>
    </source>
</evidence>
<dbReference type="EMBL" id="CAMXCT010000813">
    <property type="protein sequence ID" value="CAI3983546.1"/>
    <property type="molecule type" value="Genomic_DNA"/>
</dbReference>
<dbReference type="AlphaFoldDB" id="A0A9P1C492"/>
<dbReference type="InterPro" id="IPR002867">
    <property type="entry name" value="IBR_dom"/>
</dbReference>
<dbReference type="InterPro" id="IPR013083">
    <property type="entry name" value="Znf_RING/FYVE/PHD"/>
</dbReference>
<name>A0A9P1C492_9DINO</name>
<keyword evidence="6" id="KW-0863">Zinc-finger</keyword>
<keyword evidence="7" id="KW-0833">Ubl conjugation pathway</keyword>
<dbReference type="InterPro" id="IPR031127">
    <property type="entry name" value="E3_UB_ligase_RBR"/>
</dbReference>
<evidence type="ECO:0000313" key="12">
    <source>
        <dbReference type="EMBL" id="CAL1136921.1"/>
    </source>
</evidence>
<feature type="domain" description="RING-type" evidence="10">
    <location>
        <begin position="209"/>
        <end position="366"/>
    </location>
</feature>
<dbReference type="SMART" id="SM00647">
    <property type="entry name" value="IBR"/>
    <property type="match status" value="1"/>
</dbReference>
<dbReference type="EC" id="2.3.2.31" evidence="2"/>
<organism evidence="11">
    <name type="scientific">Cladocopium goreaui</name>
    <dbReference type="NCBI Taxonomy" id="2562237"/>
    <lineage>
        <taxon>Eukaryota</taxon>
        <taxon>Sar</taxon>
        <taxon>Alveolata</taxon>
        <taxon>Dinophyceae</taxon>
        <taxon>Suessiales</taxon>
        <taxon>Symbiodiniaceae</taxon>
        <taxon>Cladocopium</taxon>
    </lineage>
</organism>
<dbReference type="EMBL" id="CAMXCT020000813">
    <property type="protein sequence ID" value="CAL1136921.1"/>
    <property type="molecule type" value="Genomic_DNA"/>
</dbReference>
<dbReference type="SUPFAM" id="SSF57850">
    <property type="entry name" value="RING/U-box"/>
    <property type="match status" value="2"/>
</dbReference>
<dbReference type="OrthoDB" id="286011at2759"/>
<dbReference type="GO" id="GO:0008270">
    <property type="term" value="F:zinc ion binding"/>
    <property type="evidence" value="ECO:0007669"/>
    <property type="project" value="UniProtKB-KW"/>
</dbReference>
<dbReference type="Proteomes" id="UP001152797">
    <property type="component" value="Unassembled WGS sequence"/>
</dbReference>
<evidence type="ECO:0000256" key="4">
    <source>
        <dbReference type="ARBA" id="ARBA00022723"/>
    </source>
</evidence>
<evidence type="ECO:0000259" key="10">
    <source>
        <dbReference type="PROSITE" id="PS51873"/>
    </source>
</evidence>
<dbReference type="EMBL" id="CAMXCT030000813">
    <property type="protein sequence ID" value="CAL4770858.1"/>
    <property type="molecule type" value="Genomic_DNA"/>
</dbReference>
<sequence length="366" mass="40815">MAVKHLGQAPSAFLRQTVDQTPTPKPVPHYEVVVLQKVWKLRPGNRNLLEALALLMHALRKNSRSYNSFPQSLRNVMEGSANPWLSGDPERGEKSGDVCKSAQSAQTQPLGYSFEDDDDDVDFVDEENDADRRLQHIFQSLTSLEAERQRLMREAVECTGLNEDEAVLLLRGCAWDVAVFNEAFFEDAEALRSRIGVAEEDCQMSSAEGAPLCSICFSEPGESLMPCQAPELFCRDCWRQYLEQAVQEGRGCLDLRCPAVACKELVRPSLFASLLSAPLLERYQRFLTGSLVDDSRGKLRWCPGRNCSAAAGEPLGGLQEVTCPCGTSWCFRCGNDVHLPVTCETVRRWEEKNRDEGLVQHTAISP</sequence>
<dbReference type="InterPro" id="IPR044066">
    <property type="entry name" value="TRIAD_supradom"/>
</dbReference>
<proteinExistence type="predicted"/>
<gene>
    <name evidence="11" type="ORF">C1SCF055_LOCUS11151</name>
</gene>
<evidence type="ECO:0000256" key="2">
    <source>
        <dbReference type="ARBA" id="ARBA00012251"/>
    </source>
</evidence>
<evidence type="ECO:0000256" key="7">
    <source>
        <dbReference type="ARBA" id="ARBA00022786"/>
    </source>
</evidence>
<evidence type="ECO:0000313" key="13">
    <source>
        <dbReference type="EMBL" id="CAL4770858.1"/>
    </source>
</evidence>
<evidence type="ECO:0000256" key="1">
    <source>
        <dbReference type="ARBA" id="ARBA00001798"/>
    </source>
</evidence>
<keyword evidence="14" id="KW-1185">Reference proteome</keyword>
<accession>A0A9P1C492</accession>
<keyword evidence="8" id="KW-0862">Zinc</keyword>
<comment type="caution">
    <text evidence="11">The sequence shown here is derived from an EMBL/GenBank/DDBJ whole genome shotgun (WGS) entry which is preliminary data.</text>
</comment>
<evidence type="ECO:0000256" key="5">
    <source>
        <dbReference type="ARBA" id="ARBA00022737"/>
    </source>
</evidence>
<keyword evidence="3 13" id="KW-0808">Transferase</keyword>
<evidence type="ECO:0000256" key="3">
    <source>
        <dbReference type="ARBA" id="ARBA00022679"/>
    </source>
</evidence>
<dbReference type="PANTHER" id="PTHR11685">
    <property type="entry name" value="RBR FAMILY RING FINGER AND IBR DOMAIN-CONTAINING"/>
    <property type="match status" value="1"/>
</dbReference>
<comment type="catalytic activity">
    <reaction evidence="1">
        <text>[E2 ubiquitin-conjugating enzyme]-S-ubiquitinyl-L-cysteine + [acceptor protein]-L-lysine = [E2 ubiquitin-conjugating enzyme]-L-cysteine + [acceptor protein]-N(6)-ubiquitinyl-L-lysine.</text>
        <dbReference type="EC" id="2.3.2.31"/>
    </reaction>
</comment>
<reference evidence="11" key="1">
    <citation type="submission" date="2022-10" db="EMBL/GenBank/DDBJ databases">
        <authorList>
            <person name="Chen Y."/>
            <person name="Dougan E. K."/>
            <person name="Chan C."/>
            <person name="Rhodes N."/>
            <person name="Thang M."/>
        </authorList>
    </citation>
    <scope>NUCLEOTIDE SEQUENCE</scope>
</reference>
<evidence type="ECO:0000256" key="8">
    <source>
        <dbReference type="ARBA" id="ARBA00022833"/>
    </source>
</evidence>
<keyword evidence="5" id="KW-0677">Repeat</keyword>
<evidence type="ECO:0000256" key="6">
    <source>
        <dbReference type="ARBA" id="ARBA00022771"/>
    </source>
</evidence>
<dbReference type="PROSITE" id="PS51873">
    <property type="entry name" value="TRIAD"/>
    <property type="match status" value="1"/>
</dbReference>
<dbReference type="GO" id="GO:0016567">
    <property type="term" value="P:protein ubiquitination"/>
    <property type="evidence" value="ECO:0007669"/>
    <property type="project" value="InterPro"/>
</dbReference>
<protein>
    <recommendedName>
        <fullName evidence="2">RBR-type E3 ubiquitin transferase</fullName>
        <ecNumber evidence="2">2.3.2.31</ecNumber>
    </recommendedName>
</protein>
<dbReference type="Pfam" id="PF01485">
    <property type="entry name" value="IBR"/>
    <property type="match status" value="1"/>
</dbReference>
<dbReference type="Gene3D" id="3.30.40.10">
    <property type="entry name" value="Zinc/RING finger domain, C3HC4 (zinc finger)"/>
    <property type="match status" value="1"/>
</dbReference>
<feature type="region of interest" description="Disordered" evidence="9">
    <location>
        <begin position="80"/>
        <end position="112"/>
    </location>
</feature>
<evidence type="ECO:0000256" key="9">
    <source>
        <dbReference type="SAM" id="MobiDB-lite"/>
    </source>
</evidence>
<feature type="compositionally biased region" description="Basic and acidic residues" evidence="9">
    <location>
        <begin position="88"/>
        <end position="97"/>
    </location>
</feature>
<feature type="compositionally biased region" description="Polar residues" evidence="9">
    <location>
        <begin position="101"/>
        <end position="110"/>
    </location>
</feature>
<evidence type="ECO:0000313" key="14">
    <source>
        <dbReference type="Proteomes" id="UP001152797"/>
    </source>
</evidence>